<keyword evidence="3" id="KW-1185">Reference proteome</keyword>
<dbReference type="SUPFAM" id="SSF53335">
    <property type="entry name" value="S-adenosyl-L-methionine-dependent methyltransferases"/>
    <property type="match status" value="1"/>
</dbReference>
<name>A0ABZ1CX38_9TREE</name>
<dbReference type="Gene3D" id="3.40.50.150">
    <property type="entry name" value="Vaccinia Virus protein VP39"/>
    <property type="match status" value="1"/>
</dbReference>
<accession>A0ABZ1CX38</accession>
<reference evidence="2 3" key="1">
    <citation type="submission" date="2024-01" db="EMBL/GenBank/DDBJ databases">
        <title>Comparative genomics of Cryptococcus and Kwoniella reveals pathogenesis evolution and contrasting modes of karyotype evolution via chromosome fusion or intercentromeric recombination.</title>
        <authorList>
            <person name="Coelho M.A."/>
            <person name="David-Palma M."/>
            <person name="Shea T."/>
            <person name="Bowers K."/>
            <person name="McGinley-Smith S."/>
            <person name="Mohammad A.W."/>
            <person name="Gnirke A."/>
            <person name="Yurkov A.M."/>
            <person name="Nowrousian M."/>
            <person name="Sun S."/>
            <person name="Cuomo C.A."/>
            <person name="Heitman J."/>
        </authorList>
    </citation>
    <scope>NUCLEOTIDE SEQUENCE [LARGE SCALE GENOMIC DNA]</scope>
    <source>
        <strain evidence="2">CBS 11374</strain>
    </source>
</reference>
<dbReference type="EMBL" id="CP141884">
    <property type="protein sequence ID" value="WRT66322.1"/>
    <property type="molecule type" value="Genomic_DNA"/>
</dbReference>
<dbReference type="InterPro" id="IPR029063">
    <property type="entry name" value="SAM-dependent_MTases_sf"/>
</dbReference>
<feature type="compositionally biased region" description="Low complexity" evidence="1">
    <location>
        <begin position="133"/>
        <end position="146"/>
    </location>
</feature>
<protein>
    <recommendedName>
        <fullName evidence="4">FAM86 N-terminal domain-containing protein</fullName>
    </recommendedName>
</protein>
<dbReference type="Pfam" id="PF10294">
    <property type="entry name" value="Methyltransf_16"/>
    <property type="match status" value="2"/>
</dbReference>
<dbReference type="PANTHER" id="PTHR14614:SF130">
    <property type="entry name" value="PROTEIN-LYSINE N-METHYLTRANSFERASE EEF2KMT"/>
    <property type="match status" value="1"/>
</dbReference>
<feature type="region of interest" description="Disordered" evidence="1">
    <location>
        <begin position="129"/>
        <end position="153"/>
    </location>
</feature>
<feature type="compositionally biased region" description="Acidic residues" evidence="1">
    <location>
        <begin position="231"/>
        <end position="240"/>
    </location>
</feature>
<sequence length="413" mass="46903">MSSSTGDELETLQKQYLSLYPLYLLSIPLPKFLVEMQNQHYLIDELLGERYQPENEYKRKFWRKVLQVMEMGMKEVEEEGEDENENDLEIDERFYDVLTELMIAKGGPSTFDKPASSFRTFIYNMPHSHPFVQPQRQPQRPSTSTRASPENEIGKGKITLVEEQIAIQGGTTGLRTWTAALHLAHHILLHPQSIFQDPTTIDRGIIELGAGTGFLSILLSQLGVNVISTDLGDEAPSDDQDQARETKDEDVEKVETHVQSESITPLARLKSNVSSESQLMCKIKLDDLDEIQVKSLDWTEASLHSPERPEIWDTLENERRTIIAADVIYDPILIPPLVNTINRLIGDSKAECIISATVRNQTTFDGFVNTCKQHNLSVKEIDVPPMDEKNPTFWDSALDKGTQVKILRITRRT</sequence>
<evidence type="ECO:0000256" key="1">
    <source>
        <dbReference type="SAM" id="MobiDB-lite"/>
    </source>
</evidence>
<gene>
    <name evidence="2" type="ORF">IL334_003277</name>
</gene>
<dbReference type="Proteomes" id="UP001329825">
    <property type="component" value="Chromosome 4"/>
</dbReference>
<evidence type="ECO:0000313" key="3">
    <source>
        <dbReference type="Proteomes" id="UP001329825"/>
    </source>
</evidence>
<evidence type="ECO:0000313" key="2">
    <source>
        <dbReference type="EMBL" id="WRT66322.1"/>
    </source>
</evidence>
<dbReference type="GeneID" id="87955408"/>
<organism evidence="2 3">
    <name type="scientific">Kwoniella shivajii</name>
    <dbReference type="NCBI Taxonomy" id="564305"/>
    <lineage>
        <taxon>Eukaryota</taxon>
        <taxon>Fungi</taxon>
        <taxon>Dikarya</taxon>
        <taxon>Basidiomycota</taxon>
        <taxon>Agaricomycotina</taxon>
        <taxon>Tremellomycetes</taxon>
        <taxon>Tremellales</taxon>
        <taxon>Cryptococcaceae</taxon>
        <taxon>Kwoniella</taxon>
    </lineage>
</organism>
<dbReference type="InterPro" id="IPR019410">
    <property type="entry name" value="Methyltransf_16"/>
</dbReference>
<dbReference type="PANTHER" id="PTHR14614">
    <property type="entry name" value="HEPATOCELLULAR CARCINOMA-ASSOCIATED ANTIGEN"/>
    <property type="match status" value="1"/>
</dbReference>
<evidence type="ECO:0008006" key="4">
    <source>
        <dbReference type="Google" id="ProtNLM"/>
    </source>
</evidence>
<proteinExistence type="predicted"/>
<dbReference type="RefSeq" id="XP_062791062.1">
    <property type="nucleotide sequence ID" value="XM_062935011.1"/>
</dbReference>
<feature type="region of interest" description="Disordered" evidence="1">
    <location>
        <begin position="231"/>
        <end position="251"/>
    </location>
</feature>